<evidence type="ECO:0000313" key="3">
    <source>
        <dbReference type="Proteomes" id="UP000003639"/>
    </source>
</evidence>
<keyword evidence="1" id="KW-0812">Transmembrane</keyword>
<proteinExistence type="predicted"/>
<dbReference type="Proteomes" id="UP000003639">
    <property type="component" value="Unassembled WGS sequence"/>
</dbReference>
<dbReference type="AlphaFoldDB" id="A6NS55"/>
<dbReference type="EMBL" id="AAXG02000007">
    <property type="protein sequence ID" value="EDN01092.1"/>
    <property type="molecule type" value="Genomic_DNA"/>
</dbReference>
<name>A6NS55_9FIRM</name>
<evidence type="ECO:0000313" key="2">
    <source>
        <dbReference type="EMBL" id="EDN01092.1"/>
    </source>
</evidence>
<evidence type="ECO:0000256" key="1">
    <source>
        <dbReference type="SAM" id="Phobius"/>
    </source>
</evidence>
<keyword evidence="1" id="KW-1133">Transmembrane helix</keyword>
<reference evidence="2 3" key="1">
    <citation type="submission" date="2007-04" db="EMBL/GenBank/DDBJ databases">
        <authorList>
            <person name="Fulton L."/>
            <person name="Clifton S."/>
            <person name="Fulton B."/>
            <person name="Xu J."/>
            <person name="Minx P."/>
            <person name="Pepin K.H."/>
            <person name="Johnson M."/>
            <person name="Thiruvilangam P."/>
            <person name="Bhonagiri V."/>
            <person name="Nash W.E."/>
            <person name="Mardis E.R."/>
            <person name="Wilson R.K."/>
        </authorList>
    </citation>
    <scope>NUCLEOTIDE SEQUENCE [LARGE SCALE GENOMIC DNA]</scope>
    <source>
        <strain evidence="2 3">ATCC 29799</strain>
    </source>
</reference>
<dbReference type="STRING" id="411467.BACCAP_01033"/>
<sequence>MSFSVDKNFPPRGHSPSCIGIFPREIPVIFYLNICFYSFSSIFVFLYQIR</sequence>
<keyword evidence="3" id="KW-1185">Reference proteome</keyword>
<feature type="transmembrane region" description="Helical" evidence="1">
    <location>
        <begin position="28"/>
        <end position="47"/>
    </location>
</feature>
<keyword evidence="1" id="KW-0472">Membrane</keyword>
<gene>
    <name evidence="2" type="ORF">BACCAP_01033</name>
</gene>
<accession>A6NS55</accession>
<reference evidence="2 3" key="2">
    <citation type="submission" date="2007-06" db="EMBL/GenBank/DDBJ databases">
        <title>Draft genome sequence of Pseudoflavonifractor capillosus ATCC 29799.</title>
        <authorList>
            <person name="Sudarsanam P."/>
            <person name="Ley R."/>
            <person name="Guruge J."/>
            <person name="Turnbaugh P.J."/>
            <person name="Mahowald M."/>
            <person name="Liep D."/>
            <person name="Gordon J."/>
        </authorList>
    </citation>
    <scope>NUCLEOTIDE SEQUENCE [LARGE SCALE GENOMIC DNA]</scope>
    <source>
        <strain evidence="2 3">ATCC 29799</strain>
    </source>
</reference>
<protein>
    <submittedName>
        <fullName evidence="2">Uncharacterized protein</fullName>
    </submittedName>
</protein>
<comment type="caution">
    <text evidence="2">The sequence shown here is derived from an EMBL/GenBank/DDBJ whole genome shotgun (WGS) entry which is preliminary data.</text>
</comment>
<organism evidence="2 3">
    <name type="scientific">Pseudoflavonifractor capillosus ATCC 29799</name>
    <dbReference type="NCBI Taxonomy" id="411467"/>
    <lineage>
        <taxon>Bacteria</taxon>
        <taxon>Bacillati</taxon>
        <taxon>Bacillota</taxon>
        <taxon>Clostridia</taxon>
        <taxon>Eubacteriales</taxon>
        <taxon>Oscillospiraceae</taxon>
        <taxon>Pseudoflavonifractor</taxon>
    </lineage>
</organism>